<dbReference type="InterPro" id="IPR016024">
    <property type="entry name" value="ARM-type_fold"/>
</dbReference>
<evidence type="ECO:0000256" key="5">
    <source>
        <dbReference type="SAM" id="MobiDB-lite"/>
    </source>
</evidence>
<keyword evidence="3" id="KW-0653">Protein transport</keyword>
<comment type="caution">
    <text evidence="7">The sequence shown here is derived from an EMBL/GenBank/DDBJ whole genome shotgun (WGS) entry which is preliminary data.</text>
</comment>
<dbReference type="PROSITE" id="PS50166">
    <property type="entry name" value="IMPORTIN_B_NT"/>
    <property type="match status" value="1"/>
</dbReference>
<dbReference type="Pfam" id="PF03810">
    <property type="entry name" value="IBN_N"/>
    <property type="match status" value="1"/>
</dbReference>
<keyword evidence="8" id="KW-1185">Reference proteome</keyword>
<feature type="region of interest" description="Disordered" evidence="5">
    <location>
        <begin position="945"/>
        <end position="972"/>
    </location>
</feature>
<evidence type="ECO:0000259" key="6">
    <source>
        <dbReference type="PROSITE" id="PS50166"/>
    </source>
</evidence>
<dbReference type="Pfam" id="PF25018">
    <property type="entry name" value="HEAT_IPO9_c"/>
    <property type="match status" value="1"/>
</dbReference>
<evidence type="ECO:0000256" key="4">
    <source>
        <dbReference type="ARBA" id="ARBA00023242"/>
    </source>
</evidence>
<dbReference type="EMBL" id="JBEFKJ010000009">
    <property type="protein sequence ID" value="KAL2044406.1"/>
    <property type="molecule type" value="Genomic_DNA"/>
</dbReference>
<feature type="domain" description="Importin N-terminal" evidence="6">
    <location>
        <begin position="23"/>
        <end position="100"/>
    </location>
</feature>
<dbReference type="InterPro" id="IPR056840">
    <property type="entry name" value="HEAT_IPO9_central"/>
</dbReference>
<evidence type="ECO:0000256" key="2">
    <source>
        <dbReference type="ARBA" id="ARBA00022448"/>
    </source>
</evidence>
<evidence type="ECO:0000256" key="1">
    <source>
        <dbReference type="ARBA" id="ARBA00004123"/>
    </source>
</evidence>
<dbReference type="Gene3D" id="1.25.10.10">
    <property type="entry name" value="Leucine-rich Repeat Variant"/>
    <property type="match status" value="1"/>
</dbReference>
<dbReference type="PANTHER" id="PTHR10997">
    <property type="entry name" value="IMPORTIN-7, 8, 11"/>
    <property type="match status" value="1"/>
</dbReference>
<dbReference type="SMART" id="SM00913">
    <property type="entry name" value="IBN_N"/>
    <property type="match status" value="1"/>
</dbReference>
<dbReference type="Proteomes" id="UP001590950">
    <property type="component" value="Unassembled WGS sequence"/>
</dbReference>
<dbReference type="SUPFAM" id="SSF48371">
    <property type="entry name" value="ARM repeat"/>
    <property type="match status" value="1"/>
</dbReference>
<reference evidence="7 8" key="1">
    <citation type="submission" date="2024-09" db="EMBL/GenBank/DDBJ databases">
        <title>Rethinking Asexuality: The Enigmatic Case of Functional Sexual Genes in Lepraria (Stereocaulaceae).</title>
        <authorList>
            <person name="Doellman M."/>
            <person name="Sun Y."/>
            <person name="Barcenas-Pena A."/>
            <person name="Lumbsch H.T."/>
            <person name="Grewe F."/>
        </authorList>
    </citation>
    <scope>NUCLEOTIDE SEQUENCE [LARGE SCALE GENOMIC DNA]</scope>
    <source>
        <strain evidence="7 8">Mercado 3170</strain>
    </source>
</reference>
<organism evidence="7 8">
    <name type="scientific">Stereocaulon virgatum</name>
    <dbReference type="NCBI Taxonomy" id="373712"/>
    <lineage>
        <taxon>Eukaryota</taxon>
        <taxon>Fungi</taxon>
        <taxon>Dikarya</taxon>
        <taxon>Ascomycota</taxon>
        <taxon>Pezizomycotina</taxon>
        <taxon>Lecanoromycetes</taxon>
        <taxon>OSLEUM clade</taxon>
        <taxon>Lecanoromycetidae</taxon>
        <taxon>Lecanorales</taxon>
        <taxon>Lecanorineae</taxon>
        <taxon>Stereocaulaceae</taxon>
        <taxon>Stereocaulon</taxon>
    </lineage>
</organism>
<evidence type="ECO:0000313" key="7">
    <source>
        <dbReference type="EMBL" id="KAL2044406.1"/>
    </source>
</evidence>
<keyword evidence="2" id="KW-0813">Transport</keyword>
<keyword evidence="4" id="KW-0539">Nucleus</keyword>
<dbReference type="InterPro" id="IPR011989">
    <property type="entry name" value="ARM-like"/>
</dbReference>
<gene>
    <name evidence="7" type="ORF">N7G274_003111</name>
</gene>
<sequence>MEQQVLDLLVATLDPSGPIRNDAERHLEQLYSNEAFPISLVSIASHKSVLLQHRQAALLSLKKLVLKTWSPSLEEYEGPSTLSDAAKDQLRESVLSIATAIDEERKVVGAASYVVSKIASADFPEQWPTLLPTLLNLVPQADPSQLHGVLVVLGNLVEDGFDEEQFSSSAVDLVKCIYNVAFDSEKKWTTRALAVSIFRACFDTMELVYQNNKASVKQFMQEASDAWSPFFIEVLKMPMPYMPSEEEETQGTPGGPSVINWRGIIALKTQVVKALDKIHNMFPHLLSARTLDLFSTMWESLQAHLGPYHTMYTGDEHRQGRMEDADRLPYTLDFLIVEELDYIQTLLNTTSIKRELDAQLTPENLASGNATWIMQILAVAVGYSQILTEDAELWEVDVNIFLSEETSETANYSARNACGGLVGKLCSYNWPVIEILLGFSKSVFEDGSSSYKAKEAVLYVVKQVLDEITDKDAKIGPDLANAYLDFARLAIQDGEHELLRARGFIVAGALITTADEALRGLAPDFALQSLKAIGDDESEVVKVSCLRVLQGYLKILPRERAQEFQVQTVAAISNFLSSHDPSEIGESEDLLDTLVETLRDAIMTDPRLCLEHPALDVLFTMASFGARSWTTTMLVNETFESVTSTMSSQGPEAYARLCTKVLPSLTGALDVGDMTQENSLSDVAVSLLSTLAEYGSEPLPDGFVANLLPKLYRLLFLDLEFSVHQSATITIKYILVHDPAQLFAWRDPETGKEGLEIVLLIIDRLLGPSVDDSSAAEVGGLAVELVEKAGAEKLGPYLMQLLQVVAIRLSTAERANFIQNLVLVFARLSLTNAKDVLDFLAQVHVDGTNGGTGLEVVMRKWLENSVTFSGYDAIRQNVIALTNIYKLHDERLTNIQTKGDLIVQNTSRIKTRSQAKKEPDQFSIIPVPLKLTKVLVQELALPSPTTPGFSHRMGKRAKDGSTSTDEDDEWEDEPTVLDLGAPTTRQDLMGYMDESRWNTRQTDDETQKYLVEFFNNVSSEPGFQELYHSLTDEEREKLHKMNNASQMNGNGNVQVPS</sequence>
<evidence type="ECO:0000256" key="3">
    <source>
        <dbReference type="ARBA" id="ARBA00022927"/>
    </source>
</evidence>
<proteinExistence type="predicted"/>
<name>A0ABR4AHT0_9LECA</name>
<dbReference type="InterPro" id="IPR001494">
    <property type="entry name" value="Importin-beta_N"/>
</dbReference>
<comment type="subcellular location">
    <subcellularLocation>
        <location evidence="1">Nucleus</location>
    </subcellularLocation>
</comment>
<dbReference type="PANTHER" id="PTHR10997:SF9">
    <property type="entry name" value="IMPORTIN-9"/>
    <property type="match status" value="1"/>
</dbReference>
<protein>
    <recommendedName>
        <fullName evidence="6">Importin N-terminal domain-containing protein</fullName>
    </recommendedName>
</protein>
<accession>A0ABR4AHT0</accession>
<evidence type="ECO:0000313" key="8">
    <source>
        <dbReference type="Proteomes" id="UP001590950"/>
    </source>
</evidence>